<accession>M2XCG0</accession>
<dbReference type="AlphaFoldDB" id="M2XCG0"/>
<gene>
    <name evidence="1" type="ORF">C884_02561</name>
</gene>
<protein>
    <submittedName>
        <fullName evidence="1">Acetyltransferase</fullName>
    </submittedName>
</protein>
<sequence length="116" mass="12773">MLPQPRLTGLTVRPLETDEAPAILREATLGNLNWQGPRFEPAEIDRRPEFAHYTRLKLERGDFGVVAMPIASLPTYEWAGAAWALNLPEQDPGYGFVAEGIPEVSTAAEGTMLLEP</sequence>
<comment type="caution">
    <text evidence="1">The sequence shown here is derived from an EMBL/GenBank/DDBJ whole genome shotgun (WGS) entry which is preliminary data.</text>
</comment>
<name>M2XCG0_9MICC</name>
<dbReference type="Proteomes" id="UP000009877">
    <property type="component" value="Unassembled WGS sequence"/>
</dbReference>
<organism evidence="1 2">
    <name type="scientific">Kocuria palustris PEL</name>
    <dbReference type="NCBI Taxonomy" id="1236550"/>
    <lineage>
        <taxon>Bacteria</taxon>
        <taxon>Bacillati</taxon>
        <taxon>Actinomycetota</taxon>
        <taxon>Actinomycetes</taxon>
        <taxon>Micrococcales</taxon>
        <taxon>Micrococcaceae</taxon>
        <taxon>Kocuria</taxon>
    </lineage>
</organism>
<dbReference type="GO" id="GO:0016740">
    <property type="term" value="F:transferase activity"/>
    <property type="evidence" value="ECO:0007669"/>
    <property type="project" value="UniProtKB-KW"/>
</dbReference>
<reference evidence="1 2" key="1">
    <citation type="journal article" date="2014" name="Genome Announc.">
        <title>Draft Genome Sequence of Kocuria palustris PEL.</title>
        <authorList>
            <person name="Sharma G."/>
            <person name="Khatri I."/>
            <person name="Subramanian S."/>
        </authorList>
    </citation>
    <scope>NUCLEOTIDE SEQUENCE [LARGE SCALE GENOMIC DNA]</scope>
    <source>
        <strain evidence="1 2">PEL</strain>
    </source>
</reference>
<dbReference type="EMBL" id="ANHZ02000009">
    <property type="protein sequence ID" value="EME36751.1"/>
    <property type="molecule type" value="Genomic_DNA"/>
</dbReference>
<keyword evidence="2" id="KW-1185">Reference proteome</keyword>
<evidence type="ECO:0000313" key="2">
    <source>
        <dbReference type="Proteomes" id="UP000009877"/>
    </source>
</evidence>
<evidence type="ECO:0000313" key="1">
    <source>
        <dbReference type="EMBL" id="EME36751.1"/>
    </source>
</evidence>
<proteinExistence type="predicted"/>
<dbReference type="RefSeq" id="WP_006214621.1">
    <property type="nucleotide sequence ID" value="NZ_ANHZ02000009.1"/>
</dbReference>